<dbReference type="Gene3D" id="3.40.50.12350">
    <property type="match status" value="2"/>
</dbReference>
<dbReference type="GO" id="GO:1900449">
    <property type="term" value="P:regulation of glutamate receptor signaling pathway"/>
    <property type="evidence" value="ECO:0007669"/>
    <property type="project" value="InterPro"/>
</dbReference>
<dbReference type="WBParaSite" id="scf7180000421606.g7356">
    <property type="protein sequence ID" value="scf7180000421606.g7356"/>
    <property type="gene ID" value="scf7180000421606.g7356"/>
</dbReference>
<name>A0A915NXD1_9BILA</name>
<feature type="signal peptide" evidence="2">
    <location>
        <begin position="1"/>
        <end position="19"/>
    </location>
</feature>
<feature type="chain" id="PRO_5037080693" evidence="2">
    <location>
        <begin position="20"/>
        <end position="677"/>
    </location>
</feature>
<reference evidence="4" key="1">
    <citation type="submission" date="2022-11" db="UniProtKB">
        <authorList>
            <consortium name="WormBaseParasite"/>
        </authorList>
    </citation>
    <scope>IDENTIFICATION</scope>
</reference>
<evidence type="ECO:0000256" key="1">
    <source>
        <dbReference type="SAM" id="MobiDB-lite"/>
    </source>
</evidence>
<protein>
    <submittedName>
        <fullName evidence="4">Eyes absent homolog</fullName>
    </submittedName>
</protein>
<proteinExistence type="predicted"/>
<dbReference type="PANTHER" id="PTHR46902:SF1">
    <property type="entry name" value="DOMON DOMAIN-CONTAINING PROTEIN FRRS1L"/>
    <property type="match status" value="1"/>
</dbReference>
<dbReference type="GO" id="GO:0099072">
    <property type="term" value="P:regulation of postsynaptic membrane neurotransmitter receptor levels"/>
    <property type="evidence" value="ECO:0007669"/>
    <property type="project" value="TreeGrafter"/>
</dbReference>
<dbReference type="InterPro" id="IPR038102">
    <property type="entry name" value="EYA_dom_sf"/>
</dbReference>
<keyword evidence="2" id="KW-0732">Signal</keyword>
<evidence type="ECO:0000313" key="4">
    <source>
        <dbReference type="WBParaSite" id="scf7180000421606.g7356"/>
    </source>
</evidence>
<organism evidence="3 4">
    <name type="scientific">Meloidogyne floridensis</name>
    <dbReference type="NCBI Taxonomy" id="298350"/>
    <lineage>
        <taxon>Eukaryota</taxon>
        <taxon>Metazoa</taxon>
        <taxon>Ecdysozoa</taxon>
        <taxon>Nematoda</taxon>
        <taxon>Chromadorea</taxon>
        <taxon>Rhabditida</taxon>
        <taxon>Tylenchina</taxon>
        <taxon>Tylenchomorpha</taxon>
        <taxon>Tylenchoidea</taxon>
        <taxon>Meloidogynidae</taxon>
        <taxon>Meloidogyninae</taxon>
        <taxon>Meloidogyne</taxon>
    </lineage>
</organism>
<dbReference type="InterPro" id="IPR042789">
    <property type="entry name" value="FRRS1L"/>
</dbReference>
<sequence length="677" mass="75607">LVFLNCFLLNIIATFNLYGLEECGKSRACWPYPSGCNSVENCQAIIRWAKPIINANEPQWMAMAFSDDMSMGNDSVMDCIFIGNDKPKMEISYNLFTQNIPLLEASKTLLSEKNFLRKNGIFGCTFIVDYNKINNIPKEERKMILKLNTSNWWHILYAQGPAYESGVKQFHTIYQKTDQLVKICDDSLDASSSSLSMPSRNPYWTNEWDLTAMAMGSAAYYEQMIAAASTANGSGQTSAWYPTQNYVGYYGLGGVQRVGAALNGYLGSPYSGVYSHQAVDYYNAAAASFPGSYYAAAASSAKALASHYGQQPQQHPQNYPAILSMNNSNKYPPTILMDPQAIATGSELDTSPPLNNGSAAVSSPPLETNSHNNGATKSSKSRNKGEKCGGSSLNIKRSKKKKISAIRSQSQELNQTRVFVWELEDVCSILPQDHYYKDQLENMLNEALSKVLEHVFNLENFDDFDQSNIMDAEMDEALHNANPSNSFSDELSNNNNNNNIQLSSTNPSSLIPNSSSNLNKQTGISSTDGYRKLAEKCRNVKNVFERYRRSPLLKQPYVNVILSSNQIEGGIAGVFGRLMLCRLGEYIEAENVFCITRNGRETVFERLINQFQKKLIVFISNNEQTKKFAETHDILCWPGKLHSNNSLINLRSALEYILCDISQPTNGFKEQQQNSFL</sequence>
<feature type="region of interest" description="Disordered" evidence="1">
    <location>
        <begin position="480"/>
        <end position="524"/>
    </location>
</feature>
<evidence type="ECO:0000313" key="3">
    <source>
        <dbReference type="Proteomes" id="UP000887560"/>
    </source>
</evidence>
<feature type="region of interest" description="Disordered" evidence="1">
    <location>
        <begin position="345"/>
        <end position="408"/>
    </location>
</feature>
<feature type="compositionally biased region" description="Polar residues" evidence="1">
    <location>
        <begin position="347"/>
        <end position="378"/>
    </location>
</feature>
<accession>A0A915NXD1</accession>
<evidence type="ECO:0000256" key="2">
    <source>
        <dbReference type="SAM" id="SignalP"/>
    </source>
</evidence>
<feature type="compositionally biased region" description="Low complexity" evidence="1">
    <location>
        <begin position="484"/>
        <end position="519"/>
    </location>
</feature>
<dbReference type="AlphaFoldDB" id="A0A915NXD1"/>
<dbReference type="PANTHER" id="PTHR46902">
    <property type="entry name" value="DOMON DOMAIN-CONTAINING PROTEIN FRRS1L"/>
    <property type="match status" value="1"/>
</dbReference>
<dbReference type="Proteomes" id="UP000887560">
    <property type="component" value="Unplaced"/>
</dbReference>
<keyword evidence="3" id="KW-1185">Reference proteome</keyword>